<dbReference type="EMBL" id="JAAMPC010000006">
    <property type="protein sequence ID" value="KAG2308116.1"/>
    <property type="molecule type" value="Genomic_DNA"/>
</dbReference>
<evidence type="ECO:0000256" key="1">
    <source>
        <dbReference type="SAM" id="MobiDB-lite"/>
    </source>
</evidence>
<dbReference type="Proteomes" id="UP000886595">
    <property type="component" value="Unassembled WGS sequence"/>
</dbReference>
<reference evidence="2 3" key="1">
    <citation type="submission" date="2020-02" db="EMBL/GenBank/DDBJ databases">
        <authorList>
            <person name="Ma Q."/>
            <person name="Huang Y."/>
            <person name="Song X."/>
            <person name="Pei D."/>
        </authorList>
    </citation>
    <scope>NUCLEOTIDE SEQUENCE [LARGE SCALE GENOMIC DNA]</scope>
    <source>
        <strain evidence="2">Sxm20200214</strain>
        <tissue evidence="2">Leaf</tissue>
    </source>
</reference>
<evidence type="ECO:0000313" key="3">
    <source>
        <dbReference type="Proteomes" id="UP000886595"/>
    </source>
</evidence>
<name>A0A8X7VB90_BRACI</name>
<sequence length="270" mass="30439">MSLTDLCADDQRPLFQHHPTNSSSYLPSSELDRRSGVYDRSPYAFLVETKPPSSIALADRSVSGLSDGRPEHPPTYGPPLTYLFLRLTESANVSNGREATGVASRCRVEVRLYTRMAVPTEMSTLLEWQPQLPSSRNSTTSIPPEETPMKMVEERKADRCANVEREVFDSSGLSRPGKGIGKGMARKHPYSYDGEMEVSSSLPSHTRKKSSQADESEKKKRIGTWDFYLPRTVVFRRNMSFRSKDQSVNRKQAEDSQRRQMISEWAVGLA</sequence>
<proteinExistence type="predicted"/>
<dbReference type="AlphaFoldDB" id="A0A8X7VB90"/>
<gene>
    <name evidence="2" type="ORF">Bca52824_027864</name>
</gene>
<keyword evidence="3" id="KW-1185">Reference proteome</keyword>
<organism evidence="2 3">
    <name type="scientific">Brassica carinata</name>
    <name type="common">Ethiopian mustard</name>
    <name type="synonym">Abyssinian cabbage</name>
    <dbReference type="NCBI Taxonomy" id="52824"/>
    <lineage>
        <taxon>Eukaryota</taxon>
        <taxon>Viridiplantae</taxon>
        <taxon>Streptophyta</taxon>
        <taxon>Embryophyta</taxon>
        <taxon>Tracheophyta</taxon>
        <taxon>Spermatophyta</taxon>
        <taxon>Magnoliopsida</taxon>
        <taxon>eudicotyledons</taxon>
        <taxon>Gunneridae</taxon>
        <taxon>Pentapetalae</taxon>
        <taxon>rosids</taxon>
        <taxon>malvids</taxon>
        <taxon>Brassicales</taxon>
        <taxon>Brassicaceae</taxon>
        <taxon>Brassiceae</taxon>
        <taxon>Brassica</taxon>
    </lineage>
</organism>
<evidence type="ECO:0000313" key="2">
    <source>
        <dbReference type="EMBL" id="KAG2308116.1"/>
    </source>
</evidence>
<feature type="region of interest" description="Disordered" evidence="1">
    <location>
        <begin position="170"/>
        <end position="189"/>
    </location>
</feature>
<accession>A0A8X7VB90</accession>
<protein>
    <submittedName>
        <fullName evidence="2">Uncharacterized protein</fullName>
    </submittedName>
</protein>
<comment type="caution">
    <text evidence="2">The sequence shown here is derived from an EMBL/GenBank/DDBJ whole genome shotgun (WGS) entry which is preliminary data.</text>
</comment>
<feature type="region of interest" description="Disordered" evidence="1">
    <location>
        <begin position="194"/>
        <end position="219"/>
    </location>
</feature>